<dbReference type="OrthoDB" id="428159at2759"/>
<comment type="caution">
    <text evidence="5">The sequence shown here is derived from an EMBL/GenBank/DDBJ whole genome shotgun (WGS) entry which is preliminary data.</text>
</comment>
<sequence length="2074" mass="233837">MSHNPGPISMENWTRDDTGDPTTRDRKYETRCLDYKNSLLGDELDTRKNSTSSRTTRLQRDKIGCPRTRLEQGTRQELELELEEYLLDGHDSLSSQDWGLIATPRTHIIQFPALHLHVYSSGFPSESQAPSEVSKFLRNWRNLSEHGNICQINLCVLQLLRQYLGEYVHGLSAEALKISVWQGNVVLKDLQLKAEALNSLKLPVTVKAGFLGSVTLKVPWNRLGNESVIVLLDRIFIVAEPIQDDQISEEDRKDRLLEAKRRQLDATESAMLEAKEKRRQQEKNIKETTSWITSLITTIIGNLKISITNVHIRYEDCTSNPGKPFCCGVTLSKLAAVTIDENGKETFVTSGALDKLHKSIQLEQLAFYHDSNSSPWKLGKSYSEMTRQEWCEVFEATINQKHPQVSPLLSTVSKSKYLLRPINGVLNYYQYGRREKRDIHTPLQSLSLVLDDVSLTVSENQYCDGLKLLEGISQYRKRIEFSHFRPWVTVHDDPRTWWMYASRARLKQQNKARSHLSWERVSHMCSLRRRYVELYLEKLQGKPMAENVQMKEIEEIVDIEVLLIWRLLAHAKVKTVKLKEANLQSDKSKSGWWGFRWSKSAADKADGSPESTTPKEERELGDFTKQEWDKINEFLSDPAGEEASLFTDQDSSCTLLKAVNATIRKSAITIFDKSDVEILCGCFSALSVVTNLYPSMLECTLKLQSYGLSAPEGSLIKSVLIKDNEQALTASYVRNPLNSPLDWKVSATILPCYVTVWFASFKRFMQFLQSTNAVSPDVASETATVLQNKLEKVRRRAQEQLRLALEEECKFSIHLDLDAPKVRIPAGNSELYRDQRSQLVLDLGHFTLDSDNKEKEYKLATNKQALENIYSRFYISGNDIAAYLVSGTCEWESIQELLSKDGIEVSLNHVSSMCSRSPIILPVIDRCRMYLLFEQLRIPDPAYPSTHIALQVPRLGLHFSPGRYRSLLQLIEGLDPSCTSNKLDSSDLSHIKASWYPADYEGSGMVLVWKGLGNAVAEWQPCWCVLSGSYFYILEAANSRSYQRCCSLNGKQILEVPSSSIGGSEHVLAVCARGMELQKCLEASSSIIIKLTDLESRDGWQTALMATVSRLSSPLSMLIPEEGTSKDIKAKAGDFLDQPVLFVSGGLHELQLSLYATVNEDLITKEEFLLLSLRAGGGEVNVLQQQYDSIISTYLRYLRIEDRLKDPVGSNGQCIARSIINRSSSYSSVGQDEEDTFDDAMDEFGGPLDLSTESRLTHKCGEETEMEGQDIAYSKGDFEAFGLKDLKLAPGETILNKMFLNVNEATGNFVTMLFEMRQFESSNYDGTDVKMSISMATLEFFCNRPTVVALIDFGSEISAIGEEQSGPKSTNEVAGRIPEVSNKNDIVKGLLGQGKSRTVFHLIMSMDSVRVFLNLENGRQLAMLDKEGFHMNLRVFPGTFGINITLGNLRIRDLTLDSNHHWAWICDLRDPSSGSLVKFEFQSFNVDEEDYKGYDYSLSGKLSSVHLVFLYRFIQEVIAYFAALSAPHTQSLTRVVDKVGGIEVLVPQSDIDGLPALKLDVHLVSPIITVPGGSDSKDFMRLDMGYLKLSNAFEWCGGSKYDDSAVHLDVLSAEISGINLVVGVGGIEGKPMIQDAQGISVRVCRPLRDLFKRTPMVQVDVQFKSLKGILSDREYLVITGCAASNIAEMPDLPPDFRDIGSYTEDIGRTQVISGLREDTQCEETKTSRENRTWTTARVNVEIQNVVLELQNGFEREVALARMEMEGLWLNYRSTSLQEITVLLTLPRLCLLDLRPNTKPEMRLMLGSMADAESDVLYNMLSTELRAANTQPPMLVMDTKLKLDSQAFIIRIQRPRILVVLDFIISVSKFFVPSLAAVTHKDKELDPEHDPLGLQQHLRLTTAHFKQEATVMTFSTKKRLIVDYPGIDVFTYDGCGNTMVLDIDDTKISSVPIAEPIIIVSAGKALNFKNIKIKVLIILFWKLEGGEGGREKERKKESVFTSIRRPNSAYETNRCTWVYLLSIREYKSAEKETGKADTYLREMRVEIPMKGGVYGVRYLWQSICKGVVQQAWECI</sequence>
<dbReference type="Gene3D" id="2.30.29.30">
    <property type="entry name" value="Pleckstrin-homology domain (PH domain)/Phosphotyrosine-binding domain (PTB)"/>
    <property type="match status" value="1"/>
</dbReference>
<dbReference type="PANTHER" id="PTHR45523:SF2">
    <property type="entry name" value="OS02G0470600 PROTEIN"/>
    <property type="match status" value="1"/>
</dbReference>
<evidence type="ECO:0000256" key="3">
    <source>
        <dbReference type="SAM" id="MobiDB-lite"/>
    </source>
</evidence>
<dbReference type="OMA" id="SEGPHLW"/>
<dbReference type="Pfam" id="PF12624">
    <property type="entry name" value="VPS13_N"/>
    <property type="match status" value="1"/>
</dbReference>
<feature type="region of interest" description="Disordered" evidence="3">
    <location>
        <begin position="1"/>
        <end position="27"/>
    </location>
</feature>
<dbReference type="EMBL" id="CM035414">
    <property type="protein sequence ID" value="KAH7429919.1"/>
    <property type="molecule type" value="Genomic_DNA"/>
</dbReference>
<dbReference type="SUPFAM" id="SSF50729">
    <property type="entry name" value="PH domain-like"/>
    <property type="match status" value="1"/>
</dbReference>
<feature type="compositionally biased region" description="Basic and acidic residues" evidence="3">
    <location>
        <begin position="13"/>
        <end position="27"/>
    </location>
</feature>
<keyword evidence="2" id="KW-0175">Coiled coil</keyword>
<protein>
    <recommendedName>
        <fullName evidence="4">PH domain-containing protein</fullName>
    </recommendedName>
</protein>
<evidence type="ECO:0000313" key="6">
    <source>
        <dbReference type="Proteomes" id="UP000825935"/>
    </source>
</evidence>
<dbReference type="Proteomes" id="UP000825935">
    <property type="component" value="Chromosome 9"/>
</dbReference>
<feature type="coiled-coil region" evidence="2">
    <location>
        <begin position="257"/>
        <end position="284"/>
    </location>
</feature>
<dbReference type="Pfam" id="PF25033">
    <property type="entry name" value="VPS13_M"/>
    <property type="match status" value="1"/>
</dbReference>
<organism evidence="5 6">
    <name type="scientific">Ceratopteris richardii</name>
    <name type="common">Triangle waterfern</name>
    <dbReference type="NCBI Taxonomy" id="49495"/>
    <lineage>
        <taxon>Eukaryota</taxon>
        <taxon>Viridiplantae</taxon>
        <taxon>Streptophyta</taxon>
        <taxon>Embryophyta</taxon>
        <taxon>Tracheophyta</taxon>
        <taxon>Polypodiopsida</taxon>
        <taxon>Polypodiidae</taxon>
        <taxon>Polypodiales</taxon>
        <taxon>Pteridineae</taxon>
        <taxon>Pteridaceae</taxon>
        <taxon>Parkerioideae</taxon>
        <taxon>Ceratopteris</taxon>
    </lineage>
</organism>
<accession>A0A8T2UBR3</accession>
<keyword evidence="1" id="KW-0813">Transport</keyword>
<dbReference type="InterPro" id="IPR056747">
    <property type="entry name" value="VPS13-like_M"/>
</dbReference>
<dbReference type="InterPro" id="IPR001849">
    <property type="entry name" value="PH_domain"/>
</dbReference>
<evidence type="ECO:0000256" key="2">
    <source>
        <dbReference type="SAM" id="Coils"/>
    </source>
</evidence>
<reference evidence="5" key="1">
    <citation type="submission" date="2021-08" db="EMBL/GenBank/DDBJ databases">
        <title>WGS assembly of Ceratopteris richardii.</title>
        <authorList>
            <person name="Marchant D.B."/>
            <person name="Chen G."/>
            <person name="Jenkins J."/>
            <person name="Shu S."/>
            <person name="Leebens-Mack J."/>
            <person name="Grimwood J."/>
            <person name="Schmutz J."/>
            <person name="Soltis P."/>
            <person name="Soltis D."/>
            <person name="Chen Z.-H."/>
        </authorList>
    </citation>
    <scope>NUCLEOTIDE SEQUENCE</scope>
    <source>
        <strain evidence="5">Whitten #5841</strain>
        <tissue evidence="5">Leaf</tissue>
    </source>
</reference>
<proteinExistence type="predicted"/>
<dbReference type="InterPro" id="IPR011993">
    <property type="entry name" value="PH-like_dom_sf"/>
</dbReference>
<keyword evidence="6" id="KW-1185">Reference proteome</keyword>
<feature type="domain" description="PH" evidence="4">
    <location>
        <begin position="1000"/>
        <end position="1111"/>
    </location>
</feature>
<name>A0A8T2UBR3_CERRI</name>
<dbReference type="PANTHER" id="PTHR45523">
    <property type="entry name" value="TETRATRICOPEPTIDE REPEAT (TPR)-CONTAINING PROTEIN-RELATED"/>
    <property type="match status" value="1"/>
</dbReference>
<gene>
    <name evidence="5" type="ORF">KP509_09G071400</name>
</gene>
<evidence type="ECO:0000313" key="5">
    <source>
        <dbReference type="EMBL" id="KAH7429919.1"/>
    </source>
</evidence>
<dbReference type="SMART" id="SM00233">
    <property type="entry name" value="PH"/>
    <property type="match status" value="1"/>
</dbReference>
<dbReference type="InterPro" id="IPR026854">
    <property type="entry name" value="VPS13_N"/>
</dbReference>
<evidence type="ECO:0000259" key="4">
    <source>
        <dbReference type="SMART" id="SM00233"/>
    </source>
</evidence>
<evidence type="ECO:0000256" key="1">
    <source>
        <dbReference type="ARBA" id="ARBA00022448"/>
    </source>
</evidence>